<sequence>MEEELKSYLQERGLKVTTDPMKGRCLFTIKEFHPGDVIISQEPYVFVPHREFTNSVCHFCFAVTEVKMCSACHYVWYCSRECQKLDWKLHRLECRALKTLEKQWQIYVLPTIRLNVRLYIRRKLQNEKVIPTTAVDNFNLVEALVAHLSSIGADRMALFYHMANIVNNILPWSDLQETAENISKLEHNTVNILDSEMEPLGMGLYPLIAITNHSCVPNSVLVFEGKLAVIRALQHIPRDSEVSISYIDTASSTMTRQSELQERHSFTCTCPLCCKVDEFDDMEEGAALHGYHCMDYGCNGILLSNSADADFICQQCGRARTKKVDKKLLKKMKSKLAKARDAMASNRNEEALSLLMMHEKMQRQLCHPLSVLLMQARDGLIMRLMQQDDWLEALEYCRLTIPVYERVYPGFHPSLGVRYYLCGKLEWLAGEREKAITLLTKAVDVLRVTHGSDVPFMKDLFMKLEKAESGDPSTISASDMVKLRRPLPGASIKLSVSELATLANALAIEMSGASS</sequence>
<dbReference type="GO" id="GO:0008270">
    <property type="term" value="F:zinc ion binding"/>
    <property type="evidence" value="ECO:0007669"/>
    <property type="project" value="UniProtKB-KW"/>
</dbReference>
<dbReference type="Proteomes" id="UP000187406">
    <property type="component" value="Unassembled WGS sequence"/>
</dbReference>
<dbReference type="InterPro" id="IPR050869">
    <property type="entry name" value="H3K4_H4K5_MeTrfase"/>
</dbReference>
<dbReference type="Gene3D" id="1.10.220.160">
    <property type="match status" value="1"/>
</dbReference>
<dbReference type="Gene3D" id="1.25.40.10">
    <property type="entry name" value="Tetratricopeptide repeat domain"/>
    <property type="match status" value="1"/>
</dbReference>
<keyword evidence="1" id="KW-0479">Metal-binding</keyword>
<evidence type="ECO:0000313" key="8">
    <source>
        <dbReference type="Proteomes" id="UP000187406"/>
    </source>
</evidence>
<evidence type="ECO:0000256" key="3">
    <source>
        <dbReference type="ARBA" id="ARBA00022833"/>
    </source>
</evidence>
<dbReference type="STRING" id="3775.A0A1Q3C7G7"/>
<dbReference type="InParanoid" id="A0A1Q3C7G7"/>
<dbReference type="PROSITE" id="PS50865">
    <property type="entry name" value="ZF_MYND_2"/>
    <property type="match status" value="1"/>
</dbReference>
<dbReference type="SMART" id="SM00317">
    <property type="entry name" value="SET"/>
    <property type="match status" value="1"/>
</dbReference>
<dbReference type="PANTHER" id="PTHR12197:SF251">
    <property type="entry name" value="EG:BACR7C10.4 PROTEIN"/>
    <property type="match status" value="1"/>
</dbReference>
<dbReference type="Pfam" id="PF01753">
    <property type="entry name" value="zf-MYND"/>
    <property type="match status" value="1"/>
</dbReference>
<dbReference type="Gene3D" id="6.10.140.2220">
    <property type="match status" value="1"/>
</dbReference>
<evidence type="ECO:0000256" key="2">
    <source>
        <dbReference type="ARBA" id="ARBA00022771"/>
    </source>
</evidence>
<evidence type="ECO:0000313" key="7">
    <source>
        <dbReference type="EMBL" id="GAV76217.1"/>
    </source>
</evidence>
<name>A0A1Q3C7G7_CEPFO</name>
<comment type="caution">
    <text evidence="7">The sequence shown here is derived from an EMBL/GenBank/DDBJ whole genome shotgun (WGS) entry which is preliminary data.</text>
</comment>
<dbReference type="InterPro" id="IPR002893">
    <property type="entry name" value="Znf_MYND"/>
</dbReference>
<keyword evidence="8" id="KW-1185">Reference proteome</keyword>
<dbReference type="OrthoDB" id="265717at2759"/>
<keyword evidence="2 4" id="KW-0863">Zinc-finger</keyword>
<dbReference type="Pfam" id="PF13424">
    <property type="entry name" value="TPR_12"/>
    <property type="match status" value="1"/>
</dbReference>
<evidence type="ECO:0000256" key="1">
    <source>
        <dbReference type="ARBA" id="ARBA00022723"/>
    </source>
</evidence>
<dbReference type="Gene3D" id="2.170.270.10">
    <property type="entry name" value="SET domain"/>
    <property type="match status" value="1"/>
</dbReference>
<dbReference type="PROSITE" id="PS50280">
    <property type="entry name" value="SET"/>
    <property type="match status" value="1"/>
</dbReference>
<dbReference type="SUPFAM" id="SSF82199">
    <property type="entry name" value="SET domain"/>
    <property type="match status" value="1"/>
</dbReference>
<dbReference type="InterPro" id="IPR046341">
    <property type="entry name" value="SET_dom_sf"/>
</dbReference>
<dbReference type="EMBL" id="BDDD01001464">
    <property type="protein sequence ID" value="GAV76217.1"/>
    <property type="molecule type" value="Genomic_DNA"/>
</dbReference>
<feature type="domain" description="SET" evidence="5">
    <location>
        <begin position="12"/>
        <end position="247"/>
    </location>
</feature>
<evidence type="ECO:0000259" key="5">
    <source>
        <dbReference type="PROSITE" id="PS50280"/>
    </source>
</evidence>
<protein>
    <submittedName>
        <fullName evidence="7">SET domain-containing protein/zf-MYND domain-containing protein</fullName>
    </submittedName>
</protein>
<dbReference type="Pfam" id="PF00856">
    <property type="entry name" value="SET"/>
    <property type="match status" value="1"/>
</dbReference>
<organism evidence="7 8">
    <name type="scientific">Cephalotus follicularis</name>
    <name type="common">Albany pitcher plant</name>
    <dbReference type="NCBI Taxonomy" id="3775"/>
    <lineage>
        <taxon>Eukaryota</taxon>
        <taxon>Viridiplantae</taxon>
        <taxon>Streptophyta</taxon>
        <taxon>Embryophyta</taxon>
        <taxon>Tracheophyta</taxon>
        <taxon>Spermatophyta</taxon>
        <taxon>Magnoliopsida</taxon>
        <taxon>eudicotyledons</taxon>
        <taxon>Gunneridae</taxon>
        <taxon>Pentapetalae</taxon>
        <taxon>rosids</taxon>
        <taxon>fabids</taxon>
        <taxon>Oxalidales</taxon>
        <taxon>Cephalotaceae</taxon>
        <taxon>Cephalotus</taxon>
    </lineage>
</organism>
<reference evidence="8" key="1">
    <citation type="submission" date="2016-04" db="EMBL/GenBank/DDBJ databases">
        <title>Cephalotus genome sequencing.</title>
        <authorList>
            <person name="Fukushima K."/>
            <person name="Hasebe M."/>
            <person name="Fang X."/>
        </authorList>
    </citation>
    <scope>NUCLEOTIDE SEQUENCE [LARGE SCALE GENOMIC DNA]</scope>
    <source>
        <strain evidence="8">cv. St1</strain>
    </source>
</reference>
<dbReference type="PANTHER" id="PTHR12197">
    <property type="entry name" value="HISTONE-LYSINE N-METHYLTRANSFERASE SMYD"/>
    <property type="match status" value="1"/>
</dbReference>
<dbReference type="GO" id="GO:0005634">
    <property type="term" value="C:nucleus"/>
    <property type="evidence" value="ECO:0007669"/>
    <property type="project" value="TreeGrafter"/>
</dbReference>
<gene>
    <name evidence="7" type="ORF">CFOL_v3_19692</name>
</gene>
<accession>A0A1Q3C7G7</accession>
<dbReference type="InterPro" id="IPR011990">
    <property type="entry name" value="TPR-like_helical_dom_sf"/>
</dbReference>
<dbReference type="InterPro" id="IPR001214">
    <property type="entry name" value="SET_dom"/>
</dbReference>
<feature type="domain" description="MYND-type" evidence="6">
    <location>
        <begin position="57"/>
        <end position="94"/>
    </location>
</feature>
<evidence type="ECO:0000256" key="4">
    <source>
        <dbReference type="PROSITE-ProRule" id="PRU00134"/>
    </source>
</evidence>
<keyword evidence="3" id="KW-0862">Zinc</keyword>
<dbReference type="SUPFAM" id="SSF48452">
    <property type="entry name" value="TPR-like"/>
    <property type="match status" value="1"/>
</dbReference>
<dbReference type="PROSITE" id="PS01360">
    <property type="entry name" value="ZF_MYND_1"/>
    <property type="match status" value="1"/>
</dbReference>
<proteinExistence type="predicted"/>
<evidence type="ECO:0000259" key="6">
    <source>
        <dbReference type="PROSITE" id="PS50865"/>
    </source>
</evidence>
<dbReference type="AlphaFoldDB" id="A0A1Q3C7G7"/>